<keyword evidence="2" id="KW-1185">Reference proteome</keyword>
<dbReference type="STRING" id="288705.RSal33209_2476"/>
<evidence type="ECO:0000313" key="2">
    <source>
        <dbReference type="Proteomes" id="UP000002007"/>
    </source>
</evidence>
<name>A9WS73_RENSM</name>
<organism evidence="1 2">
    <name type="scientific">Renibacterium salmoninarum (strain ATCC 33209 / DSM 20767 / JCM 11484 / NBRC 15589 / NCIMB 2235)</name>
    <dbReference type="NCBI Taxonomy" id="288705"/>
    <lineage>
        <taxon>Bacteria</taxon>
        <taxon>Bacillati</taxon>
        <taxon>Actinomycetota</taxon>
        <taxon>Actinomycetes</taxon>
        <taxon>Micrococcales</taxon>
        <taxon>Micrococcaceae</taxon>
        <taxon>Renibacterium</taxon>
    </lineage>
</organism>
<dbReference type="Proteomes" id="UP000002007">
    <property type="component" value="Chromosome"/>
</dbReference>
<accession>A9WS73</accession>
<evidence type="ECO:0000313" key="1">
    <source>
        <dbReference type="EMBL" id="ABY24202.1"/>
    </source>
</evidence>
<dbReference type="HOGENOM" id="CLU_037716_1_0_11"/>
<dbReference type="AlphaFoldDB" id="A9WS73"/>
<proteinExistence type="predicted"/>
<dbReference type="KEGG" id="rsa:RSal33209_2476"/>
<evidence type="ECO:0008006" key="3">
    <source>
        <dbReference type="Google" id="ProtNLM"/>
    </source>
</evidence>
<dbReference type="EMBL" id="CP000910">
    <property type="protein sequence ID" value="ABY24202.1"/>
    <property type="molecule type" value="Genomic_DNA"/>
</dbReference>
<gene>
    <name evidence="1" type="ordered locus">RSal33209_2476</name>
</gene>
<sequence length="374" mass="40049">MHAWSSKAELLRLMGASEVQSNFLTGGSERNETMTNDTGCGVQPTKIASTLRKRNGRVFGTAVVAAVLLLCSACSSGSSSPSAENPQNSHAPSSAAATKQKAFGAALTKSPVLPGGGRQVFPDRRFVALYGHPGTPSLGALGEQDIPASIARVKDLAAQYQPYSAEPVVPAFEIIATVAAAEPGPDGNYSNESRVDVLQLWIDAAANAGIYVVLDLQPGRSDFTTQAEMYRALLRRPNVRLALDPELRLGPAQLPLAQIGSVTAAEVNTAGAWLAELTKSANLPQKIFMLHQFRRSMVTEREQLTNFPGLAAVVHADGQGVRGDKMATWTALQVGLPTFVRVGWKNFLDEDPQLLTPAETMQQVQPQPWFVSYQ</sequence>
<reference evidence="2" key="1">
    <citation type="journal article" date="2008" name="J. Bacteriol.">
        <title>Genome sequence of the fish pathogen Renibacterium salmoninarum suggests reductive evolution away from an environmental Arthrobacter ancestor.</title>
        <authorList>
            <person name="Wiens G.D."/>
            <person name="Rockey D.D."/>
            <person name="Wu Z."/>
            <person name="Chang J."/>
            <person name="Levy R."/>
            <person name="Crane S."/>
            <person name="Chen D.S."/>
            <person name="Capri G.R."/>
            <person name="Burnett J.R."/>
            <person name="Sudheesh P.S."/>
            <person name="Schipma M.J."/>
            <person name="Burd H."/>
            <person name="Bhattacharyya A."/>
            <person name="Rhodes L.D."/>
            <person name="Kaul R."/>
            <person name="Strom M.S."/>
        </authorList>
    </citation>
    <scope>NUCLEOTIDE SEQUENCE [LARGE SCALE GENOMIC DNA]</scope>
    <source>
        <strain evidence="2">ATCC 33209 / DSM 20767 / JCM 11484 / NBRC 15589 / NCIMB 2235</strain>
    </source>
</reference>
<dbReference type="eggNOG" id="COG3266">
    <property type="taxonomic scope" value="Bacteria"/>
</dbReference>
<protein>
    <recommendedName>
        <fullName evidence="3">Lipoprotein</fullName>
    </recommendedName>
</protein>